<evidence type="ECO:0000259" key="3">
    <source>
        <dbReference type="PROSITE" id="PS50031"/>
    </source>
</evidence>
<dbReference type="EMBL" id="KZ110593">
    <property type="protein sequence ID" value="OSX64618.1"/>
    <property type="molecule type" value="Genomic_DNA"/>
</dbReference>
<name>A0A1X6N7L1_9APHY</name>
<dbReference type="GO" id="GO:0005737">
    <property type="term" value="C:cytoplasm"/>
    <property type="evidence" value="ECO:0007669"/>
    <property type="project" value="TreeGrafter"/>
</dbReference>
<gene>
    <name evidence="5" type="ORF">POSPLADRAFT_1031683</name>
</gene>
<feature type="compositionally biased region" description="Polar residues" evidence="2">
    <location>
        <begin position="226"/>
        <end position="241"/>
    </location>
</feature>
<evidence type="ECO:0000313" key="5">
    <source>
        <dbReference type="EMBL" id="OSX64618.1"/>
    </source>
</evidence>
<feature type="compositionally biased region" description="Pro residues" evidence="2">
    <location>
        <begin position="909"/>
        <end position="925"/>
    </location>
</feature>
<dbReference type="GO" id="GO:0035091">
    <property type="term" value="F:phosphatidylinositol binding"/>
    <property type="evidence" value="ECO:0007669"/>
    <property type="project" value="InterPro"/>
</dbReference>
<dbReference type="Proteomes" id="UP000194127">
    <property type="component" value="Unassembled WGS sequence"/>
</dbReference>
<feature type="region of interest" description="Disordered" evidence="2">
    <location>
        <begin position="906"/>
        <end position="964"/>
    </location>
</feature>
<dbReference type="InterPro" id="IPR018247">
    <property type="entry name" value="EF_Hand_1_Ca_BS"/>
</dbReference>
<dbReference type="SUPFAM" id="SSF47473">
    <property type="entry name" value="EF-hand"/>
    <property type="match status" value="3"/>
</dbReference>
<evidence type="ECO:0000259" key="4">
    <source>
        <dbReference type="PROSITE" id="PS50222"/>
    </source>
</evidence>
<proteinExistence type="predicted"/>
<evidence type="ECO:0008006" key="7">
    <source>
        <dbReference type="Google" id="ProtNLM"/>
    </source>
</evidence>
<feature type="domain" description="EH" evidence="3">
    <location>
        <begin position="832"/>
        <end position="921"/>
    </location>
</feature>
<protein>
    <recommendedName>
        <fullName evidence="7">Actin cytoskeleton-regulatory complex protein PAN1</fullName>
    </recommendedName>
</protein>
<dbReference type="PROSITE" id="PS00018">
    <property type="entry name" value="EF_HAND_1"/>
    <property type="match status" value="1"/>
</dbReference>
<feature type="domain" description="EH" evidence="3">
    <location>
        <begin position="519"/>
        <end position="609"/>
    </location>
</feature>
<organism evidence="5 6">
    <name type="scientific">Postia placenta MAD-698-R-SB12</name>
    <dbReference type="NCBI Taxonomy" id="670580"/>
    <lineage>
        <taxon>Eukaryota</taxon>
        <taxon>Fungi</taxon>
        <taxon>Dikarya</taxon>
        <taxon>Basidiomycota</taxon>
        <taxon>Agaricomycotina</taxon>
        <taxon>Agaricomycetes</taxon>
        <taxon>Polyporales</taxon>
        <taxon>Adustoporiaceae</taxon>
        <taxon>Rhodonia</taxon>
    </lineage>
</organism>
<dbReference type="AlphaFoldDB" id="A0A1X6N7L1"/>
<evidence type="ECO:0000313" key="6">
    <source>
        <dbReference type="Proteomes" id="UP000194127"/>
    </source>
</evidence>
<dbReference type="SMART" id="SM00027">
    <property type="entry name" value="EH"/>
    <property type="match status" value="3"/>
</dbReference>
<dbReference type="STRING" id="670580.A0A1X6N7L1"/>
<feature type="region of interest" description="Disordered" evidence="2">
    <location>
        <begin position="476"/>
        <end position="496"/>
    </location>
</feature>
<feature type="region of interest" description="Disordered" evidence="2">
    <location>
        <begin position="218"/>
        <end position="243"/>
    </location>
</feature>
<dbReference type="GeneID" id="36321758"/>
<dbReference type="GO" id="GO:0043130">
    <property type="term" value="F:ubiquitin binding"/>
    <property type="evidence" value="ECO:0007669"/>
    <property type="project" value="InterPro"/>
</dbReference>
<dbReference type="GO" id="GO:0016197">
    <property type="term" value="P:endosomal transport"/>
    <property type="evidence" value="ECO:0007669"/>
    <property type="project" value="TreeGrafter"/>
</dbReference>
<dbReference type="RefSeq" id="XP_024341412.1">
    <property type="nucleotide sequence ID" value="XM_024476807.1"/>
</dbReference>
<dbReference type="PROSITE" id="PS50031">
    <property type="entry name" value="EH"/>
    <property type="match status" value="3"/>
</dbReference>
<feature type="domain" description="EF-hand" evidence="4">
    <location>
        <begin position="865"/>
        <end position="900"/>
    </location>
</feature>
<feature type="domain" description="EF-hand" evidence="4">
    <location>
        <begin position="680"/>
        <end position="715"/>
    </location>
</feature>
<accession>A0A1X6N7L1</accession>
<keyword evidence="1" id="KW-0106">Calcium</keyword>
<feature type="compositionally biased region" description="Low complexity" evidence="2">
    <location>
        <begin position="926"/>
        <end position="935"/>
    </location>
</feature>
<dbReference type="CDD" id="cd21383">
    <property type="entry name" value="GAT_GGA_Tom1-like"/>
    <property type="match status" value="2"/>
</dbReference>
<feature type="compositionally biased region" description="Polar residues" evidence="2">
    <location>
        <begin position="615"/>
        <end position="624"/>
    </location>
</feature>
<dbReference type="InterPro" id="IPR011992">
    <property type="entry name" value="EF-hand-dom_pair"/>
</dbReference>
<evidence type="ECO:0000256" key="2">
    <source>
        <dbReference type="SAM" id="MobiDB-lite"/>
    </source>
</evidence>
<sequence length="964" mass="105476">MKFILTVHRKFIELGTVCCGRQWHIQPPESSKPQPPESGAVKALRFVFARRPHNATRIPVRRDLYSILDLICVSTTPHPRREMIIKHDELPSLPYRPPNGAPPSGSDMLKKVSLLIKTARGNADLLHDSLVNSESPRDLRSDIVQMPWVAAEARKRRGPNGAAASVYVKELLAVDGQLLSVLQLYDDLIRVGYNQQAQQRVKDEHALRMLATSGMSGLSLDDASSRRNGSQQPESSTSTQRSELERLFVLSQTGLGNADLLRDLLVKAQPADVEGPLIQEFLKACKDSQNEIFEQIRWADVEAARSRQNSHCSTSTREEQLLESLLKTDNALTQALKMYDDLVRDGTVTAGELQASTSSAGSRHDPQSVAELCRNARGNAEVLQEALAHAMPSDLNGELIQVWIPFSTQSGLYVLMFEFQEFYTNCQASQRQILDKVPWATTEAEGDLLGELLQAVEEVNKVLHQYDIIKAGKRPVQSHSIEQGPEASQAQRSQTEHDAQWGSVKADFGSNLPPLTSQDRSKFSKIFLGNNPQNGALSGKRVRDLLLKSRLPPATLSQIWDLADIQRRGVLDVGDFIVAMYLVQACMNRQLTSIPDFLPTEIYEQAHGQVHSGISDHSNGSPQLGRSRSASSPATSPIEGLVVPTETKAHADRIFDTLDAKSTGQAQGYVVVSFMLKLGLSMDVSNHIMVLADFDKKGYLTRNEFAKAMTLVDMNKAGEALPGASSTSTLHNDVPPVASSSSSQRRRQIKSSLIDFDAPVDAPLAESSTSSTDVGAASSRFAIDTQSRPPETTGTSVPPSPFYVSPSRLTPEPSMSSSGSDHPGGWAINPVSKARFDKFFDTLDPWKRGYIEGAAAVPFFSKSQLPDNDMAAIWDLADINHDGKLTRDEFAVAMHLILKRTRGAEIPSTLPPSLVPPSLRSPPPSQSRSPSYESPPSNPPPSLEIAPRSETPPPPYEAVAGNIV</sequence>
<keyword evidence="6" id="KW-1185">Reference proteome</keyword>
<feature type="compositionally biased region" description="Low complexity" evidence="2">
    <location>
        <begin position="626"/>
        <end position="637"/>
    </location>
</feature>
<feature type="region of interest" description="Disordered" evidence="2">
    <location>
        <begin position="764"/>
        <end position="823"/>
    </location>
</feature>
<feature type="compositionally biased region" description="Polar residues" evidence="2">
    <location>
        <begin position="477"/>
        <end position="493"/>
    </location>
</feature>
<dbReference type="PANTHER" id="PTHR11216">
    <property type="entry name" value="EH DOMAIN"/>
    <property type="match status" value="1"/>
</dbReference>
<dbReference type="InterPro" id="IPR038425">
    <property type="entry name" value="GAT_sf"/>
</dbReference>
<dbReference type="Gene3D" id="1.10.238.10">
    <property type="entry name" value="EF-hand"/>
    <property type="match status" value="3"/>
</dbReference>
<dbReference type="GO" id="GO:0005886">
    <property type="term" value="C:plasma membrane"/>
    <property type="evidence" value="ECO:0007669"/>
    <property type="project" value="TreeGrafter"/>
</dbReference>
<dbReference type="InterPro" id="IPR000261">
    <property type="entry name" value="EH_dom"/>
</dbReference>
<dbReference type="PROSITE" id="PS50222">
    <property type="entry name" value="EF_HAND_2"/>
    <property type="match status" value="2"/>
</dbReference>
<dbReference type="Gene3D" id="1.20.58.160">
    <property type="match status" value="1"/>
</dbReference>
<dbReference type="GO" id="GO:0006897">
    <property type="term" value="P:endocytosis"/>
    <property type="evidence" value="ECO:0007669"/>
    <property type="project" value="TreeGrafter"/>
</dbReference>
<feature type="region of interest" description="Disordered" evidence="2">
    <location>
        <begin position="610"/>
        <end position="638"/>
    </location>
</feature>
<reference evidence="5 6" key="1">
    <citation type="submission" date="2017-04" db="EMBL/GenBank/DDBJ databases">
        <title>Genome Sequence of the Model Brown-Rot Fungus Postia placenta SB12.</title>
        <authorList>
            <consortium name="DOE Joint Genome Institute"/>
            <person name="Gaskell J."/>
            <person name="Kersten P."/>
            <person name="Larrondo L.F."/>
            <person name="Canessa P."/>
            <person name="Martinez D."/>
            <person name="Hibbett D."/>
            <person name="Schmoll M."/>
            <person name="Kubicek C.P."/>
            <person name="Martinez A.T."/>
            <person name="Yadav J."/>
            <person name="Master E."/>
            <person name="Magnuson J.K."/>
            <person name="James T."/>
            <person name="Yaver D."/>
            <person name="Berka R."/>
            <person name="Labutti K."/>
            <person name="Lipzen A."/>
            <person name="Aerts A."/>
            <person name="Barry K."/>
            <person name="Henrissat B."/>
            <person name="Blanchette R."/>
            <person name="Grigoriev I."/>
            <person name="Cullen D."/>
        </authorList>
    </citation>
    <scope>NUCLEOTIDE SEQUENCE [LARGE SCALE GENOMIC DNA]</scope>
    <source>
        <strain evidence="5 6">MAD-698-R-SB12</strain>
    </source>
</reference>
<dbReference type="GO" id="GO:0005509">
    <property type="term" value="F:calcium ion binding"/>
    <property type="evidence" value="ECO:0007669"/>
    <property type="project" value="InterPro"/>
</dbReference>
<dbReference type="InterPro" id="IPR002048">
    <property type="entry name" value="EF_hand_dom"/>
</dbReference>
<dbReference type="SMART" id="SM00054">
    <property type="entry name" value="EFh"/>
    <property type="match status" value="3"/>
</dbReference>
<dbReference type="SUPFAM" id="SSF89009">
    <property type="entry name" value="GAT-like domain"/>
    <property type="match status" value="2"/>
</dbReference>
<dbReference type="Pfam" id="PF12763">
    <property type="entry name" value="EH"/>
    <property type="match status" value="3"/>
</dbReference>
<feature type="compositionally biased region" description="Polar residues" evidence="2">
    <location>
        <begin position="784"/>
        <end position="795"/>
    </location>
</feature>
<dbReference type="OrthoDB" id="524326at2759"/>
<evidence type="ECO:0000256" key="1">
    <source>
        <dbReference type="ARBA" id="ARBA00022837"/>
    </source>
</evidence>
<dbReference type="CDD" id="cd00052">
    <property type="entry name" value="EH"/>
    <property type="match status" value="3"/>
</dbReference>
<feature type="region of interest" description="Disordered" evidence="2">
    <location>
        <begin position="723"/>
        <end position="748"/>
    </location>
</feature>
<dbReference type="PANTHER" id="PTHR11216:SF170">
    <property type="entry name" value="DYNAMIN ASSOCIATED PROTEIN 160, ISOFORM D"/>
    <property type="match status" value="1"/>
</dbReference>
<feature type="domain" description="EH" evidence="3">
    <location>
        <begin position="647"/>
        <end position="741"/>
    </location>
</feature>